<protein>
    <recommendedName>
        <fullName evidence="1">2EXR domain-containing protein</fullName>
    </recommendedName>
</protein>
<dbReference type="EMBL" id="VIGI01000004">
    <property type="protein sequence ID" value="KAB8301479.1"/>
    <property type="molecule type" value="Genomic_DNA"/>
</dbReference>
<dbReference type="Proteomes" id="UP000326757">
    <property type="component" value="Unassembled WGS sequence"/>
</dbReference>
<accession>A0A5N6KDE0</accession>
<evidence type="ECO:0000313" key="3">
    <source>
        <dbReference type="Proteomes" id="UP000326757"/>
    </source>
</evidence>
<evidence type="ECO:0000313" key="2">
    <source>
        <dbReference type="EMBL" id="KAB8301479.1"/>
    </source>
</evidence>
<reference evidence="2 3" key="1">
    <citation type="submission" date="2019-06" db="EMBL/GenBank/DDBJ databases">
        <title>Genome Sequence of the Brown Rot Fungal Pathogen Monilinia laxa.</title>
        <authorList>
            <person name="De Miccolis Angelini R.M."/>
            <person name="Landi L."/>
            <person name="Abate D."/>
            <person name="Pollastro S."/>
            <person name="Romanazzi G."/>
            <person name="Faretra F."/>
        </authorList>
    </citation>
    <scope>NUCLEOTIDE SEQUENCE [LARGE SCALE GENOMIC DNA]</scope>
    <source>
        <strain evidence="2 3">Mlax316</strain>
    </source>
</reference>
<proteinExistence type="predicted"/>
<name>A0A5N6KDE0_MONLA</name>
<dbReference type="Pfam" id="PF20150">
    <property type="entry name" value="2EXR"/>
    <property type="match status" value="1"/>
</dbReference>
<comment type="caution">
    <text evidence="2">The sequence shown here is derived from an EMBL/GenBank/DDBJ whole genome shotgun (WGS) entry which is preliminary data.</text>
</comment>
<gene>
    <name evidence="2" type="ORF">EYC80_003336</name>
</gene>
<dbReference type="OrthoDB" id="3466147at2759"/>
<dbReference type="InterPro" id="IPR045518">
    <property type="entry name" value="2EXR"/>
</dbReference>
<organism evidence="2 3">
    <name type="scientific">Monilinia laxa</name>
    <name type="common">Brown rot fungus</name>
    <name type="synonym">Sclerotinia laxa</name>
    <dbReference type="NCBI Taxonomy" id="61186"/>
    <lineage>
        <taxon>Eukaryota</taxon>
        <taxon>Fungi</taxon>
        <taxon>Dikarya</taxon>
        <taxon>Ascomycota</taxon>
        <taxon>Pezizomycotina</taxon>
        <taxon>Leotiomycetes</taxon>
        <taxon>Helotiales</taxon>
        <taxon>Sclerotiniaceae</taxon>
        <taxon>Monilinia</taxon>
    </lineage>
</organism>
<feature type="domain" description="2EXR" evidence="1">
    <location>
        <begin position="8"/>
        <end position="82"/>
    </location>
</feature>
<keyword evidence="3" id="KW-1185">Reference proteome</keyword>
<sequence length="334" mass="38859">MANDLHNFSKFKNLPLELQGMIFKEAIPERKSPVVDFLFEITKNPRQFVLDISTDISPTPHMLPLLNACEVSRKEVYRHLQRVKISGPPNGYGSAEKTDDGAPIRYFWKARRPIGHTYIDAIRDTLMLNIPDLLRLYRYGGSIDFSKITRIALTAFSTDVEDTISDPMNYMKILDLIGQICPDLKVFQMITMLSVKDYFRDSNPRADYRILDVETELWHTDFWDEWKVVKSEHRDCIKDVLDGAKEMGMGYYQYMAWLHKLGRMKDLEFWKGLRYTAALNCRFDDDRNWRLSGKGAPEPRLYVLALDAWLPAYEDGTVLDKYKGLAQIFEGASW</sequence>
<evidence type="ECO:0000259" key="1">
    <source>
        <dbReference type="Pfam" id="PF20150"/>
    </source>
</evidence>
<dbReference type="AlphaFoldDB" id="A0A5N6KDE0"/>